<accession>A0A286E6X2</accession>
<dbReference type="PANTHER" id="PTHR13774:SF17">
    <property type="entry name" value="PHENAZINE BIOSYNTHESIS-LIKE DOMAIN-CONTAINING PROTEIN"/>
    <property type="match status" value="1"/>
</dbReference>
<name>A0A286E6X2_9NEIS</name>
<gene>
    <name evidence="4" type="ORF">SAMN02746062_00687</name>
</gene>
<evidence type="ECO:0000256" key="2">
    <source>
        <dbReference type="ARBA" id="ARBA00023235"/>
    </source>
</evidence>
<evidence type="ECO:0000256" key="3">
    <source>
        <dbReference type="PIRSR" id="PIRSR016184-1"/>
    </source>
</evidence>
<protein>
    <submittedName>
        <fullName evidence="4">Phenazine biosynthesis protein PhzF family</fullName>
    </submittedName>
</protein>
<dbReference type="PIRSF" id="PIRSF016184">
    <property type="entry name" value="PhzC_PhzF"/>
    <property type="match status" value="1"/>
</dbReference>
<dbReference type="Gene3D" id="3.10.310.10">
    <property type="entry name" value="Diaminopimelate Epimerase, Chain A, domain 1"/>
    <property type="match status" value="2"/>
</dbReference>
<dbReference type="Pfam" id="PF02567">
    <property type="entry name" value="PhzC-PhzF"/>
    <property type="match status" value="1"/>
</dbReference>
<sequence>MPQTIRQFTVDAFTNQIFKGNPAAVCLLDNWLDDRILLHIAQENNLSETAFIVPQGDEFLLRYFTPKAEIDLCGHATLASAFVLHHILANPPENVVFHTQVGKLSVQKQDDLFLMDFPVFELQKLENVAQIGAILGVMPKEVYLGRDLLCVFDDENVVKNYQADHAKIAQLDGLLCHFTAQSTQFDCISRSFAPKLGIGEDPVCGSGHCHILPYWAKVLGKNRLIGYQASARSGILHGEIKGERMILGGQAVLFAKSEIYVNV</sequence>
<comment type="similarity">
    <text evidence="1">Belongs to the PhzF family.</text>
</comment>
<evidence type="ECO:0000256" key="1">
    <source>
        <dbReference type="ARBA" id="ARBA00008270"/>
    </source>
</evidence>
<reference evidence="4 5" key="1">
    <citation type="submission" date="2017-09" db="EMBL/GenBank/DDBJ databases">
        <authorList>
            <person name="Ehlers B."/>
            <person name="Leendertz F.H."/>
        </authorList>
    </citation>
    <scope>NUCLEOTIDE SEQUENCE [LARGE SCALE GENOMIC DNA]</scope>
    <source>
        <strain evidence="4 5">DSM 16848</strain>
    </source>
</reference>
<feature type="active site" evidence="3">
    <location>
        <position position="48"/>
    </location>
</feature>
<dbReference type="NCBIfam" id="TIGR00654">
    <property type="entry name" value="PhzF_family"/>
    <property type="match status" value="1"/>
</dbReference>
<keyword evidence="2" id="KW-0413">Isomerase</keyword>
<dbReference type="SUPFAM" id="SSF54506">
    <property type="entry name" value="Diaminopimelate epimerase-like"/>
    <property type="match status" value="1"/>
</dbReference>
<dbReference type="GO" id="GO:0005737">
    <property type="term" value="C:cytoplasm"/>
    <property type="evidence" value="ECO:0007669"/>
    <property type="project" value="TreeGrafter"/>
</dbReference>
<dbReference type="EMBL" id="OCNF01000004">
    <property type="protein sequence ID" value="SOD66668.1"/>
    <property type="molecule type" value="Genomic_DNA"/>
</dbReference>
<organism evidence="4 5">
    <name type="scientific">Alysiella filiformis DSM 16848</name>
    <dbReference type="NCBI Taxonomy" id="1120981"/>
    <lineage>
        <taxon>Bacteria</taxon>
        <taxon>Pseudomonadati</taxon>
        <taxon>Pseudomonadota</taxon>
        <taxon>Betaproteobacteria</taxon>
        <taxon>Neisseriales</taxon>
        <taxon>Neisseriaceae</taxon>
        <taxon>Alysiella</taxon>
    </lineage>
</organism>
<dbReference type="AlphaFoldDB" id="A0A286E6X2"/>
<evidence type="ECO:0000313" key="4">
    <source>
        <dbReference type="EMBL" id="SOD66668.1"/>
    </source>
</evidence>
<dbReference type="PANTHER" id="PTHR13774">
    <property type="entry name" value="PHENAZINE BIOSYNTHESIS PROTEIN"/>
    <property type="match status" value="1"/>
</dbReference>
<evidence type="ECO:0000313" key="5">
    <source>
        <dbReference type="Proteomes" id="UP000219669"/>
    </source>
</evidence>
<proteinExistence type="inferred from homology"/>
<dbReference type="GO" id="GO:0016853">
    <property type="term" value="F:isomerase activity"/>
    <property type="evidence" value="ECO:0007669"/>
    <property type="project" value="UniProtKB-KW"/>
</dbReference>
<keyword evidence="5" id="KW-1185">Reference proteome</keyword>
<dbReference type="RefSeq" id="WP_179655785.1">
    <property type="nucleotide sequence ID" value="NZ_CP083931.1"/>
</dbReference>
<dbReference type="Proteomes" id="UP000219669">
    <property type="component" value="Unassembled WGS sequence"/>
</dbReference>
<dbReference type="InterPro" id="IPR003719">
    <property type="entry name" value="Phenazine_PhzF-like"/>
</dbReference>